<dbReference type="RefSeq" id="WP_084729078.1">
    <property type="nucleotide sequence ID" value="NZ_BMLR01000005.1"/>
</dbReference>
<dbReference type="InterPro" id="IPR021737">
    <property type="entry name" value="Phage_phiKZ_Orf197"/>
</dbReference>
<dbReference type="Pfam" id="PF11750">
    <property type="entry name" value="DUF3307"/>
    <property type="match status" value="1"/>
</dbReference>
<evidence type="ECO:0000256" key="1">
    <source>
        <dbReference type="SAM" id="Phobius"/>
    </source>
</evidence>
<dbReference type="OrthoDB" id="8536716at2"/>
<keyword evidence="1" id="KW-0472">Membrane</keyword>
<dbReference type="STRING" id="337701.SAMN05444398_105143"/>
<feature type="transmembrane region" description="Helical" evidence="1">
    <location>
        <begin position="215"/>
        <end position="239"/>
    </location>
</feature>
<accession>A0A1M7D7I0</accession>
<protein>
    <recommendedName>
        <fullName evidence="4">DUF3307 domain-containing protein</fullName>
    </recommendedName>
</protein>
<feature type="transmembrane region" description="Helical" evidence="1">
    <location>
        <begin position="38"/>
        <end position="56"/>
    </location>
</feature>
<gene>
    <name evidence="2" type="ORF">SAMN05444398_105143</name>
</gene>
<feature type="transmembrane region" description="Helical" evidence="1">
    <location>
        <begin position="100"/>
        <end position="122"/>
    </location>
</feature>
<proteinExistence type="predicted"/>
<feature type="transmembrane region" description="Helical" evidence="1">
    <location>
        <begin position="176"/>
        <end position="195"/>
    </location>
</feature>
<evidence type="ECO:0008006" key="4">
    <source>
        <dbReference type="Google" id="ProtNLM"/>
    </source>
</evidence>
<feature type="transmembrane region" description="Helical" evidence="1">
    <location>
        <begin position="6"/>
        <end position="26"/>
    </location>
</feature>
<keyword evidence="1" id="KW-0812">Transmembrane</keyword>
<keyword evidence="3" id="KW-1185">Reference proteome</keyword>
<dbReference type="Proteomes" id="UP000183974">
    <property type="component" value="Unassembled WGS sequence"/>
</dbReference>
<keyword evidence="1" id="KW-1133">Transmembrane helix</keyword>
<feature type="transmembrane region" description="Helical" evidence="1">
    <location>
        <begin position="128"/>
        <end position="155"/>
    </location>
</feature>
<evidence type="ECO:0000313" key="2">
    <source>
        <dbReference type="EMBL" id="SHL75333.1"/>
    </source>
</evidence>
<dbReference type="EMBL" id="FRBR01000005">
    <property type="protein sequence ID" value="SHL75333.1"/>
    <property type="molecule type" value="Genomic_DNA"/>
</dbReference>
<reference evidence="2 3" key="1">
    <citation type="submission" date="2016-11" db="EMBL/GenBank/DDBJ databases">
        <authorList>
            <person name="Jaros S."/>
            <person name="Januszkiewicz K."/>
            <person name="Wedrychowicz H."/>
        </authorList>
    </citation>
    <scope>NUCLEOTIDE SEQUENCE [LARGE SCALE GENOMIC DNA]</scope>
    <source>
        <strain evidence="2 3">DSM 29589</strain>
    </source>
</reference>
<evidence type="ECO:0000313" key="3">
    <source>
        <dbReference type="Proteomes" id="UP000183974"/>
    </source>
</evidence>
<name>A0A1M7D7I0_9RHOB</name>
<sequence length="243" mass="25538">MIAVTAPMLQSFAALLLAHVLADFVFQFNWMIERKRQFGVFLLHIAIVAALSLAALGGAWQLALLVAGAHLAIDAIKTYALPDGMRATFGAFMADQIAHLATIIAAALWWPGAAAAGVWAGWLPLLLAPALILSGFILTVRAGGHAVGLITAPYAQAFKKQGLPKAGQMIGQLERAVIFLLILIGQPTGIGFLIAAKSLLRFEATKEQRASEYVIIGTLTSFGWALAISSATVALIALAGRVG</sequence>
<dbReference type="AlphaFoldDB" id="A0A1M7D7I0"/>
<organism evidence="2 3">
    <name type="scientific">Roseovarius pacificus</name>
    <dbReference type="NCBI Taxonomy" id="337701"/>
    <lineage>
        <taxon>Bacteria</taxon>
        <taxon>Pseudomonadati</taxon>
        <taxon>Pseudomonadota</taxon>
        <taxon>Alphaproteobacteria</taxon>
        <taxon>Rhodobacterales</taxon>
        <taxon>Roseobacteraceae</taxon>
        <taxon>Roseovarius</taxon>
    </lineage>
</organism>